<name>A0A8H4ELB4_GIGMA</name>
<dbReference type="Proteomes" id="UP000439903">
    <property type="component" value="Unassembled WGS sequence"/>
</dbReference>
<gene>
    <name evidence="1" type="ORF">F8M41_018579</name>
</gene>
<comment type="caution">
    <text evidence="1">The sequence shown here is derived from an EMBL/GenBank/DDBJ whole genome shotgun (WGS) entry which is preliminary data.</text>
</comment>
<accession>A0A8H4ELB4</accession>
<protein>
    <submittedName>
        <fullName evidence="1">HCP-like protein</fullName>
    </submittedName>
</protein>
<evidence type="ECO:0000313" key="1">
    <source>
        <dbReference type="EMBL" id="KAF0509460.1"/>
    </source>
</evidence>
<reference evidence="1 2" key="1">
    <citation type="journal article" date="2019" name="Environ. Microbiol.">
        <title>At the nexus of three kingdoms: the genome of the mycorrhizal fungus Gigaspora margarita provides insights into plant, endobacterial and fungal interactions.</title>
        <authorList>
            <person name="Venice F."/>
            <person name="Ghignone S."/>
            <person name="Salvioli di Fossalunga A."/>
            <person name="Amselem J."/>
            <person name="Novero M."/>
            <person name="Xianan X."/>
            <person name="Sedzielewska Toro K."/>
            <person name="Morin E."/>
            <person name="Lipzen A."/>
            <person name="Grigoriev I.V."/>
            <person name="Henrissat B."/>
            <person name="Martin F.M."/>
            <person name="Bonfante P."/>
        </authorList>
    </citation>
    <scope>NUCLEOTIDE SEQUENCE [LARGE SCALE GENOMIC DNA]</scope>
    <source>
        <strain evidence="1 2">BEG34</strain>
    </source>
</reference>
<dbReference type="AlphaFoldDB" id="A0A8H4ELB4"/>
<sequence length="125" mass="14860">MDRDGSKIIEDKLMEWNKFVKNLDTSFFLESNNDIVDRNEIYSRLKYSHEKQNWKTVMQDLIPLYEILAKEKQSDIKNIVSDNYQIVMTGFTKITYNNQIYVNIQFENPLQDSKYEIFGCLVVDG</sequence>
<dbReference type="EMBL" id="WTPW01000456">
    <property type="protein sequence ID" value="KAF0509460.1"/>
    <property type="molecule type" value="Genomic_DNA"/>
</dbReference>
<organism evidence="1 2">
    <name type="scientific">Gigaspora margarita</name>
    <dbReference type="NCBI Taxonomy" id="4874"/>
    <lineage>
        <taxon>Eukaryota</taxon>
        <taxon>Fungi</taxon>
        <taxon>Fungi incertae sedis</taxon>
        <taxon>Mucoromycota</taxon>
        <taxon>Glomeromycotina</taxon>
        <taxon>Glomeromycetes</taxon>
        <taxon>Diversisporales</taxon>
        <taxon>Gigasporaceae</taxon>
        <taxon>Gigaspora</taxon>
    </lineage>
</organism>
<proteinExistence type="predicted"/>
<keyword evidence="2" id="KW-1185">Reference proteome</keyword>
<evidence type="ECO:0000313" key="2">
    <source>
        <dbReference type="Proteomes" id="UP000439903"/>
    </source>
</evidence>